<gene>
    <name evidence="6" type="ORF">C1H76_5873</name>
</gene>
<dbReference type="Pfam" id="PF01494">
    <property type="entry name" value="FAD_binding_3"/>
    <property type="match status" value="1"/>
</dbReference>
<sequence length="465" mass="51125">MSFCTWDHIEPADALSKCRWLVWLTPRTWALKTKPFSIAIIGGGITGLVFATSLLKHNVPFVIYESASQFGEIGAGVGFEPTTVETMRLIDPRIKEGFLQCNKGNKTIPVAKEPPKWFTVRVGDKQISSDGCGVYRSDGQKIALGEPLFDIPARSGSRGGVHRAHLLDQIVKLVPQEYVRFSKRLIDITKVGNGSSDAVLHFLDGSSAQHTAVVGCDGIKSRVRHLILEESLAKPRYSGKYAYRGLIPMSKAIVLAGEYAAEGSQMHIGHSGHVLTFPIANGAILNVVAFSSSAEWTSDKWVIPATREKMQSDYANWIPEVQSIIANLEHPDVWALFDHPPSLTYFKAQPRICLLGDAAHATTPHQGSGAGMCVEDCFILGELLGDTACADDIEKVFSAYESVRLERTSKLVETSREAGKLWECEGPKGSDLGALERDAITRMNWIWDYDIREDLSRARALLAKT</sequence>
<keyword evidence="3" id="KW-0560">Oxidoreductase</keyword>
<evidence type="ECO:0000259" key="5">
    <source>
        <dbReference type="Pfam" id="PF01494"/>
    </source>
</evidence>
<comment type="caution">
    <text evidence="6">The sequence shown here is derived from an EMBL/GenBank/DDBJ whole genome shotgun (WGS) entry which is preliminary data.</text>
</comment>
<reference evidence="6 7" key="1">
    <citation type="submission" date="2018-02" db="EMBL/GenBank/DDBJ databases">
        <title>Draft genome sequences of Elsinoe sp., causing black scab on jojoba.</title>
        <authorList>
            <person name="Stodart B."/>
            <person name="Jeffress S."/>
            <person name="Ash G."/>
            <person name="Arun Chinnappa K."/>
        </authorList>
    </citation>
    <scope>NUCLEOTIDE SEQUENCE [LARGE SCALE GENOMIC DNA]</scope>
    <source>
        <strain evidence="6 7">Hillstone_2</strain>
    </source>
</reference>
<organism evidence="6 7">
    <name type="scientific">Elsinoe australis</name>
    <dbReference type="NCBI Taxonomy" id="40998"/>
    <lineage>
        <taxon>Eukaryota</taxon>
        <taxon>Fungi</taxon>
        <taxon>Dikarya</taxon>
        <taxon>Ascomycota</taxon>
        <taxon>Pezizomycotina</taxon>
        <taxon>Dothideomycetes</taxon>
        <taxon>Dothideomycetidae</taxon>
        <taxon>Myriangiales</taxon>
        <taxon>Elsinoaceae</taxon>
        <taxon>Elsinoe</taxon>
    </lineage>
</organism>
<keyword evidence="4" id="KW-0812">Transmembrane</keyword>
<dbReference type="InterPro" id="IPR051104">
    <property type="entry name" value="FAD_monoxygenase"/>
</dbReference>
<dbReference type="PANTHER" id="PTHR46720">
    <property type="entry name" value="HYDROXYLASE, PUTATIVE (AFU_ORTHOLOGUE AFUA_3G01460)-RELATED"/>
    <property type="match status" value="1"/>
</dbReference>
<dbReference type="GO" id="GO:0044550">
    <property type="term" value="P:secondary metabolite biosynthetic process"/>
    <property type="evidence" value="ECO:0007669"/>
    <property type="project" value="TreeGrafter"/>
</dbReference>
<dbReference type="PRINTS" id="PR00420">
    <property type="entry name" value="RNGMNOXGNASE"/>
</dbReference>
<dbReference type="SUPFAM" id="SSF54373">
    <property type="entry name" value="FAD-linked reductases, C-terminal domain"/>
    <property type="match status" value="1"/>
</dbReference>
<dbReference type="AlphaFoldDB" id="A0A4U7AZ90"/>
<dbReference type="SUPFAM" id="SSF51905">
    <property type="entry name" value="FAD/NAD(P)-binding domain"/>
    <property type="match status" value="1"/>
</dbReference>
<proteinExistence type="predicted"/>
<dbReference type="InterPro" id="IPR036188">
    <property type="entry name" value="FAD/NAD-bd_sf"/>
</dbReference>
<evidence type="ECO:0000256" key="1">
    <source>
        <dbReference type="ARBA" id="ARBA00022630"/>
    </source>
</evidence>
<dbReference type="PANTHER" id="PTHR46720:SF3">
    <property type="entry name" value="FAD-BINDING DOMAIN-CONTAINING PROTEIN-RELATED"/>
    <property type="match status" value="1"/>
</dbReference>
<evidence type="ECO:0000256" key="3">
    <source>
        <dbReference type="ARBA" id="ARBA00023002"/>
    </source>
</evidence>
<evidence type="ECO:0000313" key="6">
    <source>
        <dbReference type="EMBL" id="TKX21980.1"/>
    </source>
</evidence>
<evidence type="ECO:0000313" key="7">
    <source>
        <dbReference type="Proteomes" id="UP000308133"/>
    </source>
</evidence>
<keyword evidence="4" id="KW-1133">Transmembrane helix</keyword>
<dbReference type="Pfam" id="PF13450">
    <property type="entry name" value="NAD_binding_8"/>
    <property type="match status" value="1"/>
</dbReference>
<keyword evidence="2" id="KW-0274">FAD</keyword>
<dbReference type="EMBL" id="PTQR01000075">
    <property type="protein sequence ID" value="TKX21980.1"/>
    <property type="molecule type" value="Genomic_DNA"/>
</dbReference>
<feature type="transmembrane region" description="Helical" evidence="4">
    <location>
        <begin position="36"/>
        <end position="55"/>
    </location>
</feature>
<keyword evidence="4" id="KW-0472">Membrane</keyword>
<protein>
    <submittedName>
        <fullName evidence="6">Putative 6-methylsalicylic acid decarboxylase atA</fullName>
    </submittedName>
</protein>
<keyword evidence="1" id="KW-0285">Flavoprotein</keyword>
<dbReference type="InterPro" id="IPR002938">
    <property type="entry name" value="FAD-bd"/>
</dbReference>
<dbReference type="Gene3D" id="3.50.50.60">
    <property type="entry name" value="FAD/NAD(P)-binding domain"/>
    <property type="match status" value="1"/>
</dbReference>
<evidence type="ECO:0000256" key="2">
    <source>
        <dbReference type="ARBA" id="ARBA00022827"/>
    </source>
</evidence>
<name>A0A4U7AZ90_9PEZI</name>
<accession>A0A4U7AZ90</accession>
<feature type="domain" description="FAD-binding" evidence="5">
    <location>
        <begin position="213"/>
        <end position="414"/>
    </location>
</feature>
<dbReference type="GO" id="GO:0016491">
    <property type="term" value="F:oxidoreductase activity"/>
    <property type="evidence" value="ECO:0007669"/>
    <property type="project" value="UniProtKB-KW"/>
</dbReference>
<dbReference type="Proteomes" id="UP000308133">
    <property type="component" value="Unassembled WGS sequence"/>
</dbReference>
<evidence type="ECO:0000256" key="4">
    <source>
        <dbReference type="SAM" id="Phobius"/>
    </source>
</evidence>
<dbReference type="GO" id="GO:0071949">
    <property type="term" value="F:FAD binding"/>
    <property type="evidence" value="ECO:0007669"/>
    <property type="project" value="InterPro"/>
</dbReference>